<name>A0A4Q0VWY8_9BACI</name>
<gene>
    <name evidence="3" type="ORF">DS745_01905</name>
</gene>
<dbReference type="RefSeq" id="WP_129076513.1">
    <property type="nucleotide sequence ID" value="NZ_QOUX01000001.1"/>
</dbReference>
<comment type="caution">
    <text evidence="3">The sequence shown here is derived from an EMBL/GenBank/DDBJ whole genome shotgun (WGS) entry which is preliminary data.</text>
</comment>
<dbReference type="InterPro" id="IPR052048">
    <property type="entry name" value="ST_Response_Regulator"/>
</dbReference>
<feature type="domain" description="Response regulatory" evidence="2">
    <location>
        <begin position="5"/>
        <end position="123"/>
    </location>
</feature>
<dbReference type="Pfam" id="PF00072">
    <property type="entry name" value="Response_reg"/>
    <property type="match status" value="1"/>
</dbReference>
<dbReference type="SUPFAM" id="SSF52172">
    <property type="entry name" value="CheY-like"/>
    <property type="match status" value="1"/>
</dbReference>
<sequence length="125" mass="13835">MNSLRVAVCDDSMLVRKKLKGSLEELGMSVVIEATDGSDIVEKLKETSDIDVLFLDIVMPNKTGIEALEELKSNEKTKDINVVMVTSVGTSKHVKEAVKLGVFDFMQKPVDINVLRTILERVKGE</sequence>
<dbReference type="PROSITE" id="PS50110">
    <property type="entry name" value="RESPONSE_REGULATORY"/>
    <property type="match status" value="1"/>
</dbReference>
<protein>
    <submittedName>
        <fullName evidence="3">Response regulator</fullName>
    </submittedName>
</protein>
<evidence type="ECO:0000259" key="2">
    <source>
        <dbReference type="PROSITE" id="PS50110"/>
    </source>
</evidence>
<dbReference type="InterPro" id="IPR011006">
    <property type="entry name" value="CheY-like_superfamily"/>
</dbReference>
<dbReference type="AlphaFoldDB" id="A0A4Q0VWY8"/>
<evidence type="ECO:0000256" key="1">
    <source>
        <dbReference type="PROSITE-ProRule" id="PRU00169"/>
    </source>
</evidence>
<accession>A0A4Q0VWY8</accession>
<reference evidence="3 4" key="1">
    <citation type="journal article" date="2019" name="Int. J. Syst. Evol. Microbiol.">
        <title>Anaerobacillus alkaliphilus sp. nov., a novel alkaliphilic and moderately halophilic bacterium.</title>
        <authorList>
            <person name="Borsodi A.K."/>
            <person name="Aszalos J.M."/>
            <person name="Bihari P."/>
            <person name="Nagy I."/>
            <person name="Schumann P."/>
            <person name="Sproer C."/>
            <person name="Kovacs A.L."/>
            <person name="Boka K."/>
            <person name="Dobosy P."/>
            <person name="Ovari M."/>
            <person name="Szili-Kovacs T."/>
            <person name="Toth E."/>
        </authorList>
    </citation>
    <scope>NUCLEOTIDE SEQUENCE [LARGE SCALE GENOMIC DNA]</scope>
    <source>
        <strain evidence="3 4">B16-10</strain>
    </source>
</reference>
<dbReference type="InterPro" id="IPR001789">
    <property type="entry name" value="Sig_transdc_resp-reg_receiver"/>
</dbReference>
<dbReference type="EMBL" id="QOUX01000001">
    <property type="protein sequence ID" value="RXJ04164.1"/>
    <property type="molecule type" value="Genomic_DNA"/>
</dbReference>
<dbReference type="OrthoDB" id="9790669at2"/>
<dbReference type="Gene3D" id="3.40.50.2300">
    <property type="match status" value="1"/>
</dbReference>
<evidence type="ECO:0000313" key="4">
    <source>
        <dbReference type="Proteomes" id="UP000290649"/>
    </source>
</evidence>
<keyword evidence="4" id="KW-1185">Reference proteome</keyword>
<dbReference type="SMART" id="SM00448">
    <property type="entry name" value="REC"/>
    <property type="match status" value="1"/>
</dbReference>
<proteinExistence type="predicted"/>
<dbReference type="PANTHER" id="PTHR43228">
    <property type="entry name" value="TWO-COMPONENT RESPONSE REGULATOR"/>
    <property type="match status" value="1"/>
</dbReference>
<dbReference type="PANTHER" id="PTHR43228:SF1">
    <property type="entry name" value="TWO-COMPONENT RESPONSE REGULATOR ARR22"/>
    <property type="match status" value="1"/>
</dbReference>
<dbReference type="Proteomes" id="UP000290649">
    <property type="component" value="Unassembled WGS sequence"/>
</dbReference>
<dbReference type="GO" id="GO:0000160">
    <property type="term" value="P:phosphorelay signal transduction system"/>
    <property type="evidence" value="ECO:0007669"/>
    <property type="project" value="InterPro"/>
</dbReference>
<keyword evidence="1" id="KW-0597">Phosphoprotein</keyword>
<organism evidence="3 4">
    <name type="scientific">Anaerobacillus alkaliphilus</name>
    <dbReference type="NCBI Taxonomy" id="1548597"/>
    <lineage>
        <taxon>Bacteria</taxon>
        <taxon>Bacillati</taxon>
        <taxon>Bacillota</taxon>
        <taxon>Bacilli</taxon>
        <taxon>Bacillales</taxon>
        <taxon>Bacillaceae</taxon>
        <taxon>Anaerobacillus</taxon>
    </lineage>
</organism>
<evidence type="ECO:0000313" key="3">
    <source>
        <dbReference type="EMBL" id="RXJ04164.1"/>
    </source>
</evidence>
<feature type="modified residue" description="4-aspartylphosphate" evidence="1">
    <location>
        <position position="56"/>
    </location>
</feature>